<feature type="chain" id="PRO_5011518842" description="DUF3761 domain-containing protein" evidence="1">
    <location>
        <begin position="27"/>
        <end position="141"/>
    </location>
</feature>
<dbReference type="RefSeq" id="WP_245757352.1">
    <property type="nucleotide sequence ID" value="NZ_FNON01000003.1"/>
</dbReference>
<feature type="signal peptide" evidence="1">
    <location>
        <begin position="1"/>
        <end position="26"/>
    </location>
</feature>
<dbReference type="PROSITE" id="PS51257">
    <property type="entry name" value="PROKAR_LIPOPROTEIN"/>
    <property type="match status" value="1"/>
</dbReference>
<proteinExistence type="predicted"/>
<accession>A0A1H3DZW2</accession>
<protein>
    <recommendedName>
        <fullName evidence="4">DUF3761 domain-containing protein</fullName>
    </recommendedName>
</protein>
<dbReference type="AlphaFoldDB" id="A0A1H3DZW2"/>
<dbReference type="Pfam" id="PF12587">
    <property type="entry name" value="DUF3761"/>
    <property type="match status" value="1"/>
</dbReference>
<dbReference type="STRING" id="589385.SAMN05421504_103600"/>
<organism evidence="2 3">
    <name type="scientific">Amycolatopsis xylanica</name>
    <dbReference type="NCBI Taxonomy" id="589385"/>
    <lineage>
        <taxon>Bacteria</taxon>
        <taxon>Bacillati</taxon>
        <taxon>Actinomycetota</taxon>
        <taxon>Actinomycetes</taxon>
        <taxon>Pseudonocardiales</taxon>
        <taxon>Pseudonocardiaceae</taxon>
        <taxon>Amycolatopsis</taxon>
    </lineage>
</organism>
<dbReference type="InterPro" id="IPR022236">
    <property type="entry name" value="DUF3761"/>
</dbReference>
<keyword evidence="3" id="KW-1185">Reference proteome</keyword>
<dbReference type="Proteomes" id="UP000199515">
    <property type="component" value="Unassembled WGS sequence"/>
</dbReference>
<sequence length="141" mass="14227">MRHAFLKAATGVALGFAVLTGCGAVATPGTVLTTTTPPSTTYPLQALPTSTSAATPTSTAASTTAVQPFVPAVPTPKTTTTKKTVAAECGADYYRNVDGNCVHRPGSSPSGATAKCKDGTYSYSQNRRGTCSGHGGVATWL</sequence>
<reference evidence="2 3" key="1">
    <citation type="submission" date="2016-10" db="EMBL/GenBank/DDBJ databases">
        <authorList>
            <person name="de Groot N.N."/>
        </authorList>
    </citation>
    <scope>NUCLEOTIDE SEQUENCE [LARGE SCALE GENOMIC DNA]</scope>
    <source>
        <strain evidence="2 3">CPCC 202699</strain>
    </source>
</reference>
<dbReference type="EMBL" id="FNON01000003">
    <property type="protein sequence ID" value="SDX71981.1"/>
    <property type="molecule type" value="Genomic_DNA"/>
</dbReference>
<name>A0A1H3DZW2_9PSEU</name>
<evidence type="ECO:0000256" key="1">
    <source>
        <dbReference type="SAM" id="SignalP"/>
    </source>
</evidence>
<evidence type="ECO:0000313" key="3">
    <source>
        <dbReference type="Proteomes" id="UP000199515"/>
    </source>
</evidence>
<evidence type="ECO:0000313" key="2">
    <source>
        <dbReference type="EMBL" id="SDX71981.1"/>
    </source>
</evidence>
<gene>
    <name evidence="2" type="ORF">SAMN05421504_103600</name>
</gene>
<keyword evidence="1" id="KW-0732">Signal</keyword>
<evidence type="ECO:0008006" key="4">
    <source>
        <dbReference type="Google" id="ProtNLM"/>
    </source>
</evidence>